<name>W4K5G7_HETIT</name>
<evidence type="ECO:0000259" key="1">
    <source>
        <dbReference type="PROSITE" id="PS50097"/>
    </source>
</evidence>
<reference evidence="2 3" key="1">
    <citation type="journal article" date="2012" name="New Phytol.">
        <title>Insight into trade-off between wood decay and parasitism from the genome of a fungal forest pathogen.</title>
        <authorList>
            <person name="Olson A."/>
            <person name="Aerts A."/>
            <person name="Asiegbu F."/>
            <person name="Belbahri L."/>
            <person name="Bouzid O."/>
            <person name="Broberg A."/>
            <person name="Canback B."/>
            <person name="Coutinho P.M."/>
            <person name="Cullen D."/>
            <person name="Dalman K."/>
            <person name="Deflorio G."/>
            <person name="van Diepen L.T."/>
            <person name="Dunand C."/>
            <person name="Duplessis S."/>
            <person name="Durling M."/>
            <person name="Gonthier P."/>
            <person name="Grimwood J."/>
            <person name="Fossdal C.G."/>
            <person name="Hansson D."/>
            <person name="Henrissat B."/>
            <person name="Hietala A."/>
            <person name="Himmelstrand K."/>
            <person name="Hoffmeister D."/>
            <person name="Hogberg N."/>
            <person name="James T.Y."/>
            <person name="Karlsson M."/>
            <person name="Kohler A."/>
            <person name="Kues U."/>
            <person name="Lee Y.H."/>
            <person name="Lin Y.C."/>
            <person name="Lind M."/>
            <person name="Lindquist E."/>
            <person name="Lombard V."/>
            <person name="Lucas S."/>
            <person name="Lunden K."/>
            <person name="Morin E."/>
            <person name="Murat C."/>
            <person name="Park J."/>
            <person name="Raffaello T."/>
            <person name="Rouze P."/>
            <person name="Salamov A."/>
            <person name="Schmutz J."/>
            <person name="Solheim H."/>
            <person name="Stahlberg J."/>
            <person name="Velez H."/>
            <person name="de Vries R.P."/>
            <person name="Wiebenga A."/>
            <person name="Woodward S."/>
            <person name="Yakovlev I."/>
            <person name="Garbelotto M."/>
            <person name="Martin F."/>
            <person name="Grigoriev I.V."/>
            <person name="Stenlid J."/>
        </authorList>
    </citation>
    <scope>NUCLEOTIDE SEQUENCE [LARGE SCALE GENOMIC DNA]</scope>
    <source>
        <strain evidence="2 3">TC 32-1</strain>
    </source>
</reference>
<dbReference type="STRING" id="747525.W4K5G7"/>
<dbReference type="InParanoid" id="W4K5G7"/>
<dbReference type="SMART" id="SM00225">
    <property type="entry name" value="BTB"/>
    <property type="match status" value="1"/>
</dbReference>
<gene>
    <name evidence="2" type="ORF">HETIRDRAFT_320976</name>
</gene>
<dbReference type="OrthoDB" id="2879636at2759"/>
<dbReference type="GeneID" id="20670712"/>
<dbReference type="eggNOG" id="ENOG502SJ61">
    <property type="taxonomic scope" value="Eukaryota"/>
</dbReference>
<dbReference type="Proteomes" id="UP000030671">
    <property type="component" value="Unassembled WGS sequence"/>
</dbReference>
<dbReference type="InterPro" id="IPR000210">
    <property type="entry name" value="BTB/POZ_dom"/>
</dbReference>
<dbReference type="KEGG" id="hir:HETIRDRAFT_320976"/>
<dbReference type="PROSITE" id="PS50097">
    <property type="entry name" value="BTB"/>
    <property type="match status" value="1"/>
</dbReference>
<sequence length="374" mass="42249">MVAPFTTDKLNGLSSNGYNVSLKVDSQAKLPPISRYPSLCFEDGNLAILAEQSYFLVHWGVLSHHSSYLDQLLNPSNFDAGNRLNTNDRLEGRPVFSVQESPKDMFILLSALYDGLSTIHEEVNDFQTLTVLLRLSTKYQTTRLRLETVTLLLKSWPLTLDQWDHKEFGTSSTSRLFSLSDSSLNPIMIINLAREVDVLQLLPSAFYDLSRQLPSSVAAGFLDSSSSHHQLSHEDLVRLLQGRELASRFFSTFIVNELEGRPPSRWCYNSNADDLERKKKCQIAFENITIELLRDVNGVVCNRTSDPLFAMGEGFNLQSNDAATIGPRLSNKFRACDACRIEFAAAVDAARQDFWNRLPEWFDVEIPAWRSSVQ</sequence>
<proteinExistence type="predicted"/>
<keyword evidence="3" id="KW-1185">Reference proteome</keyword>
<dbReference type="EMBL" id="KI925459">
    <property type="protein sequence ID" value="ETW81052.1"/>
    <property type="molecule type" value="Genomic_DNA"/>
</dbReference>
<protein>
    <recommendedName>
        <fullName evidence="1">BTB domain-containing protein</fullName>
    </recommendedName>
</protein>
<accession>W4K5G7</accession>
<dbReference type="RefSeq" id="XP_009547732.1">
    <property type="nucleotide sequence ID" value="XM_009549437.1"/>
</dbReference>
<dbReference type="HOGENOM" id="CLU_033082_1_2_1"/>
<evidence type="ECO:0000313" key="2">
    <source>
        <dbReference type="EMBL" id="ETW81052.1"/>
    </source>
</evidence>
<dbReference type="AlphaFoldDB" id="W4K5G7"/>
<organism evidence="2 3">
    <name type="scientific">Heterobasidion irregulare (strain TC 32-1)</name>
    <dbReference type="NCBI Taxonomy" id="747525"/>
    <lineage>
        <taxon>Eukaryota</taxon>
        <taxon>Fungi</taxon>
        <taxon>Dikarya</taxon>
        <taxon>Basidiomycota</taxon>
        <taxon>Agaricomycotina</taxon>
        <taxon>Agaricomycetes</taxon>
        <taxon>Russulales</taxon>
        <taxon>Bondarzewiaceae</taxon>
        <taxon>Heterobasidion</taxon>
        <taxon>Heterobasidion annosum species complex</taxon>
    </lineage>
</organism>
<evidence type="ECO:0000313" key="3">
    <source>
        <dbReference type="Proteomes" id="UP000030671"/>
    </source>
</evidence>
<feature type="domain" description="BTB" evidence="1">
    <location>
        <begin position="44"/>
        <end position="121"/>
    </location>
</feature>